<evidence type="ECO:0000256" key="3">
    <source>
        <dbReference type="ARBA" id="ARBA00022777"/>
    </source>
</evidence>
<dbReference type="SUPFAM" id="SSF52540">
    <property type="entry name" value="P-loop containing nucleoside triphosphate hydrolases"/>
    <property type="match status" value="4"/>
</dbReference>
<proteinExistence type="predicted"/>
<dbReference type="Proteomes" id="UP001648503">
    <property type="component" value="Unassembled WGS sequence"/>
</dbReference>
<dbReference type="PROSITE" id="PS00113">
    <property type="entry name" value="ADENYLATE_KINASE"/>
    <property type="match status" value="1"/>
</dbReference>
<dbReference type="PANTHER" id="PTHR23359">
    <property type="entry name" value="NUCLEOTIDE KINASE"/>
    <property type="match status" value="1"/>
</dbReference>
<keyword evidence="3" id="KW-0418">Kinase</keyword>
<protein>
    <recommendedName>
        <fullName evidence="7">Adenylate kinase</fullName>
    </recommendedName>
</protein>
<dbReference type="Pfam" id="PF13207">
    <property type="entry name" value="AAA_17"/>
    <property type="match status" value="1"/>
</dbReference>
<evidence type="ECO:0000256" key="2">
    <source>
        <dbReference type="ARBA" id="ARBA00022741"/>
    </source>
</evidence>
<evidence type="ECO:0008006" key="7">
    <source>
        <dbReference type="Google" id="ProtNLM"/>
    </source>
</evidence>
<feature type="region of interest" description="Disordered" evidence="4">
    <location>
        <begin position="220"/>
        <end position="247"/>
    </location>
</feature>
<gene>
    <name evidence="5" type="ORF">BASA50_001642</name>
</gene>
<name>A0ABQ8FNI3_9FUNG</name>
<evidence type="ECO:0000256" key="1">
    <source>
        <dbReference type="ARBA" id="ARBA00022679"/>
    </source>
</evidence>
<dbReference type="PRINTS" id="PR00094">
    <property type="entry name" value="ADENYLTKNASE"/>
</dbReference>
<evidence type="ECO:0000313" key="6">
    <source>
        <dbReference type="Proteomes" id="UP001648503"/>
    </source>
</evidence>
<dbReference type="Pfam" id="PF00406">
    <property type="entry name" value="ADK"/>
    <property type="match status" value="2"/>
</dbReference>
<reference evidence="5 6" key="1">
    <citation type="submission" date="2021-02" db="EMBL/GenBank/DDBJ databases">
        <title>Variation within the Batrachochytrium salamandrivorans European outbreak.</title>
        <authorList>
            <person name="Kelly M."/>
            <person name="Pasmans F."/>
            <person name="Shea T.P."/>
            <person name="Munoz J.F."/>
            <person name="Carranza S."/>
            <person name="Cuomo C.A."/>
            <person name="Martel A."/>
        </authorList>
    </citation>
    <scope>NUCLEOTIDE SEQUENCE [LARGE SCALE GENOMIC DNA]</scope>
    <source>
        <strain evidence="5 6">AMFP18/2</strain>
    </source>
</reference>
<feature type="compositionally biased region" description="Acidic residues" evidence="4">
    <location>
        <begin position="230"/>
        <end position="244"/>
    </location>
</feature>
<dbReference type="InterPro" id="IPR000850">
    <property type="entry name" value="Adenylat/UMP-CMP_kin"/>
</dbReference>
<accession>A0ABQ8FNI3</accession>
<comment type="caution">
    <text evidence="5">The sequence shown here is derived from an EMBL/GenBank/DDBJ whole genome shotgun (WGS) entry which is preliminary data.</text>
</comment>
<keyword evidence="2" id="KW-0547">Nucleotide-binding</keyword>
<dbReference type="InterPro" id="IPR027417">
    <property type="entry name" value="P-loop_NTPase"/>
</dbReference>
<evidence type="ECO:0000313" key="5">
    <source>
        <dbReference type="EMBL" id="KAH6601372.1"/>
    </source>
</evidence>
<sequence length="1524" mass="170641">MEMELTPEAVLEVLGTIPTTPEIQVTHRHVYYIIGKPSCGKTTLATSLADYIDAKSISPITALTQALSENAFPDRHQLLEILANGDLISPEKIIQIMQKEVNSDVAEYKGYVIDGLSCNSNFKNVVNLVSSPFDITFLKKTLDEKAKGHIPVLIRLQISDENLIRRRAAQWIDPSTNIGYSGQQVLYSRMRRSQGLKEGTDDLAASLDVERLLHDKDGSSKNITEAAVMDGEDSDSNEDIEDSNTADNDILNQDLDKLKTNMSSTMYAERLKIVQNKKSWDMISEQILDRLIKRPEDDPLQSPINLAEYHKIEEDLNDIQSNYFDGRNVIDLDATQHPDVVFNQLKSCLAARNLSIYSIPVEATRLYAPEGGVTGLTDSDIIQHYISLNIKKYEPQRGLGHFKKFCPVTLYNTNELVEGDLKYAALYRGGIYVFISDDYADKFVKNPNKFLSKQYAVSNIRASFIGTPLSGKSTQARLLAEKYCLTCISLDSIFEKLEEMNLNPQERKCTPGEYKDLNNIFFNKIMENLRNGSAITIELLTETIKLIVNQAAMQGKNGWVLDGYPRTAEQARALVSAGIVPKLVFNLINDINNPSTISRSSIICKNSPGDTTQGARNTGVTLFPQLLQLYNNHNNELPEILKIMEEVDAKIVEINADKTIATLINQIICSINPFTPSAVSLSIFPSTDVKLEVGITNYYCPVTLKQEKRLIKGNKSISAQYQNLAYYFATQEARTEFLQLPFVFVHNIKIPPPRLVFMGPEGSGKTTCIQFLSKKWGIPHVKFDTLLYTYTSTFEQEKSEEMQNPYKDDDIVPPSILLKIFSSIFVQEPYASKGYLIEGFPYTKIDLETTIKGGYMPDAFVILSVDAEIATKRAINSRKSSMVNSIKVPAAQMNQELDNTNNFGIHNDPQTIEPIDSIVPDDELFETIMSKIKNESLQISDLSGFISESDIVPVIEIDTSTCIRPILALLQRKLCQYLENRHCLLSSAVLAKAKQADLLLKLGTKSYSPIGKYCPVTLKLCNDSYLDIFGKHPVIFQNHIYFLKDVTARQEFISRPLDFILYNAPQSVVYPMIYILGGPKSGKTYLSESLSLELKITHITVPSAIQAIIDGEEVTSLYDNLKLALESGSPIPDELVIEAILLITSRTISSGRGWVLDGFPETNEQAIILEQRGLLPQLILELTIDRHELNGRLKSDIAQNASQSKWAIKDAAFVAVKERLKKQRVYLDCKSKGQAAPIYGVSLSKPHINSNIGAFGDYCPVSLIKSNKLVRVSPGSLHMAEYQGLFYHFSGPVELDSFLCEPEKFVRDTGLPEHLPVLLSRSGVKALFPRQLELKGYCPVSFSSKRSGNTSSIVMGDADCTVEYAGKLYAMHSASEMLQFMESPWKYVDQILPKKLPPPHFPCSIRGLPIIGYMEQAISASITNALYDLGKVKPKFPYLSIDLSACKYLALYLKAHNPNSRDWVRNDYSKRLHQFKEKCAVMRSLMSAFPHISQVATKPERDVKLDSLLDDFISLKPHSARTLA</sequence>
<keyword evidence="6" id="KW-1185">Reference proteome</keyword>
<dbReference type="InterPro" id="IPR033690">
    <property type="entry name" value="Adenylat_kinase_CS"/>
</dbReference>
<evidence type="ECO:0000256" key="4">
    <source>
        <dbReference type="SAM" id="MobiDB-lite"/>
    </source>
</evidence>
<organism evidence="5 6">
    <name type="scientific">Batrachochytrium salamandrivorans</name>
    <dbReference type="NCBI Taxonomy" id="1357716"/>
    <lineage>
        <taxon>Eukaryota</taxon>
        <taxon>Fungi</taxon>
        <taxon>Fungi incertae sedis</taxon>
        <taxon>Chytridiomycota</taxon>
        <taxon>Chytridiomycota incertae sedis</taxon>
        <taxon>Chytridiomycetes</taxon>
        <taxon>Rhizophydiales</taxon>
        <taxon>Rhizophydiales incertae sedis</taxon>
        <taxon>Batrachochytrium</taxon>
    </lineage>
</organism>
<dbReference type="Gene3D" id="3.40.50.300">
    <property type="entry name" value="P-loop containing nucleotide triphosphate hydrolases"/>
    <property type="match status" value="4"/>
</dbReference>
<dbReference type="EMBL" id="JAFCIX010000010">
    <property type="protein sequence ID" value="KAH6601372.1"/>
    <property type="molecule type" value="Genomic_DNA"/>
</dbReference>
<keyword evidence="1" id="KW-0808">Transferase</keyword>